<gene>
    <name evidence="1" type="ORF">NCTC10289_00975</name>
</gene>
<organism evidence="1 2">
    <name type="scientific">Corynebacterium minutissimum</name>
    <dbReference type="NCBI Taxonomy" id="38301"/>
    <lineage>
        <taxon>Bacteria</taxon>
        <taxon>Bacillati</taxon>
        <taxon>Actinomycetota</taxon>
        <taxon>Actinomycetes</taxon>
        <taxon>Mycobacteriales</taxon>
        <taxon>Corynebacteriaceae</taxon>
        <taxon>Corynebacterium</taxon>
    </lineage>
</organism>
<evidence type="ECO:0000313" key="2">
    <source>
        <dbReference type="Proteomes" id="UP000254287"/>
    </source>
</evidence>
<accession>A0A376CX32</accession>
<sequence length="101" mass="10634">MALKLVRGPRFITADFNGGQWVVSSTAWASDAGDGRLKILGGSYLIHAPGDGGAIYAIARSGGSNGPHINFEGSAVTGNGWLWYVISKTDNGQPLIIFKLE</sequence>
<protein>
    <submittedName>
        <fullName evidence="1">Uncharacterized protein</fullName>
    </submittedName>
</protein>
<reference evidence="1 2" key="1">
    <citation type="submission" date="2018-06" db="EMBL/GenBank/DDBJ databases">
        <authorList>
            <consortium name="Pathogen Informatics"/>
            <person name="Doyle S."/>
        </authorList>
    </citation>
    <scope>NUCLEOTIDE SEQUENCE [LARGE SCALE GENOMIC DNA]</scope>
    <source>
        <strain evidence="1 2">NCTC10289</strain>
    </source>
</reference>
<proteinExistence type="predicted"/>
<name>A0A376CX32_9CORY</name>
<dbReference type="Proteomes" id="UP000254287">
    <property type="component" value="Unassembled WGS sequence"/>
</dbReference>
<evidence type="ECO:0000313" key="1">
    <source>
        <dbReference type="EMBL" id="STC76483.1"/>
    </source>
</evidence>
<dbReference type="AlphaFoldDB" id="A0A376CX32"/>
<dbReference type="RefSeq" id="WP_115021558.1">
    <property type="nucleotide sequence ID" value="NZ_CP069533.1"/>
</dbReference>
<dbReference type="EMBL" id="UFXP01000001">
    <property type="protein sequence ID" value="STC76483.1"/>
    <property type="molecule type" value="Genomic_DNA"/>
</dbReference>